<gene>
    <name evidence="9" type="ORF">DXC39_10115</name>
</gene>
<dbReference type="PROSITE" id="PS50928">
    <property type="entry name" value="ABC_TM1"/>
    <property type="match status" value="1"/>
</dbReference>
<dbReference type="InterPro" id="IPR050901">
    <property type="entry name" value="BP-dep_ABC_trans_perm"/>
</dbReference>
<dbReference type="AlphaFoldDB" id="A0A3E4UAH3"/>
<dbReference type="PANTHER" id="PTHR32243:SF24">
    <property type="entry name" value="DIACETYLCHITOBIOSE UPTAKE SYSTEM PERMEASE PROTEIN NGCG"/>
    <property type="match status" value="1"/>
</dbReference>
<dbReference type="EMBL" id="QSSQ01000006">
    <property type="protein sequence ID" value="RGM05758.1"/>
    <property type="molecule type" value="Genomic_DNA"/>
</dbReference>
<dbReference type="SUPFAM" id="SSF161098">
    <property type="entry name" value="MetI-like"/>
    <property type="match status" value="1"/>
</dbReference>
<comment type="caution">
    <text evidence="9">The sequence shown here is derived from an EMBL/GenBank/DDBJ whole genome shotgun (WGS) entry which is preliminary data.</text>
</comment>
<dbReference type="Pfam" id="PF00528">
    <property type="entry name" value="BPD_transp_1"/>
    <property type="match status" value="1"/>
</dbReference>
<evidence type="ECO:0000256" key="7">
    <source>
        <dbReference type="RuleBase" id="RU363032"/>
    </source>
</evidence>
<proteinExistence type="inferred from homology"/>
<sequence length="275" mass="30440">MKTVKKLFLGFVLAMMVFSVTMIPIIWVFFSSFKSKKELMTKPWSLPEKFLFSNYSDAWQKADFAVLTKNSVTITAFSLLLMLVFATMLAFAISRYKGNLSQVTLIYLLAGQTISAGMIIFPIVIVLRKLGFGSSHAGLILTYAAGGLPFAVFVLQGFFAGIPYELYEAGEIDGAGEFKIFVNIAIPLAKPALATVLLYQFMWVWNEFVLAFTIVSRPEKRTIIAGLYSVVNGYLNTDYVTAFAGAMIVCIPIIIIYLIFQKYLIQGLIAGAVKG</sequence>
<dbReference type="Proteomes" id="UP000261257">
    <property type="component" value="Unassembled WGS sequence"/>
</dbReference>
<name>A0A3E4UAH3_9FIRM</name>
<evidence type="ECO:0000256" key="2">
    <source>
        <dbReference type="ARBA" id="ARBA00022448"/>
    </source>
</evidence>
<feature type="transmembrane region" description="Helical" evidence="7">
    <location>
        <begin position="105"/>
        <end position="127"/>
    </location>
</feature>
<dbReference type="GO" id="GO:0005886">
    <property type="term" value="C:plasma membrane"/>
    <property type="evidence" value="ECO:0007669"/>
    <property type="project" value="UniProtKB-SubCell"/>
</dbReference>
<feature type="transmembrane region" description="Helical" evidence="7">
    <location>
        <begin position="72"/>
        <end position="93"/>
    </location>
</feature>
<feature type="transmembrane region" description="Helical" evidence="7">
    <location>
        <begin position="180"/>
        <end position="202"/>
    </location>
</feature>
<evidence type="ECO:0000313" key="10">
    <source>
        <dbReference type="Proteomes" id="UP000261257"/>
    </source>
</evidence>
<evidence type="ECO:0000256" key="3">
    <source>
        <dbReference type="ARBA" id="ARBA00022475"/>
    </source>
</evidence>
<feature type="domain" description="ABC transmembrane type-1" evidence="8">
    <location>
        <begin position="68"/>
        <end position="260"/>
    </location>
</feature>
<keyword evidence="2 7" id="KW-0813">Transport</keyword>
<accession>A0A3E4UAH3</accession>
<comment type="subcellular location">
    <subcellularLocation>
        <location evidence="1 7">Cell membrane</location>
        <topology evidence="1 7">Multi-pass membrane protein</topology>
    </subcellularLocation>
</comment>
<keyword evidence="4 7" id="KW-0812">Transmembrane</keyword>
<dbReference type="PANTHER" id="PTHR32243">
    <property type="entry name" value="MALTOSE TRANSPORT SYSTEM PERMEASE-RELATED"/>
    <property type="match status" value="1"/>
</dbReference>
<dbReference type="GO" id="GO:0055085">
    <property type="term" value="P:transmembrane transport"/>
    <property type="evidence" value="ECO:0007669"/>
    <property type="project" value="InterPro"/>
</dbReference>
<feature type="transmembrane region" description="Helical" evidence="7">
    <location>
        <begin position="239"/>
        <end position="260"/>
    </location>
</feature>
<evidence type="ECO:0000256" key="4">
    <source>
        <dbReference type="ARBA" id="ARBA00022692"/>
    </source>
</evidence>
<dbReference type="CDD" id="cd06261">
    <property type="entry name" value="TM_PBP2"/>
    <property type="match status" value="1"/>
</dbReference>
<reference evidence="9 10" key="1">
    <citation type="submission" date="2018-08" db="EMBL/GenBank/DDBJ databases">
        <title>A genome reference for cultivated species of the human gut microbiota.</title>
        <authorList>
            <person name="Zou Y."/>
            <person name="Xue W."/>
            <person name="Luo G."/>
        </authorList>
    </citation>
    <scope>NUCLEOTIDE SEQUENCE [LARGE SCALE GENOMIC DNA]</scope>
    <source>
        <strain evidence="9 10">TF05-11AC</strain>
    </source>
</reference>
<dbReference type="RefSeq" id="WP_117620836.1">
    <property type="nucleotide sequence ID" value="NZ_QRQF01000002.1"/>
</dbReference>
<dbReference type="Gene3D" id="1.10.3720.10">
    <property type="entry name" value="MetI-like"/>
    <property type="match status" value="1"/>
</dbReference>
<feature type="transmembrane region" description="Helical" evidence="7">
    <location>
        <begin position="7"/>
        <end position="30"/>
    </location>
</feature>
<keyword evidence="5 7" id="KW-1133">Transmembrane helix</keyword>
<protein>
    <submittedName>
        <fullName evidence="9">Carbohydrate ABC transporter permease</fullName>
    </submittedName>
</protein>
<dbReference type="InterPro" id="IPR035906">
    <property type="entry name" value="MetI-like_sf"/>
</dbReference>
<dbReference type="InterPro" id="IPR000515">
    <property type="entry name" value="MetI-like"/>
</dbReference>
<evidence type="ECO:0000256" key="6">
    <source>
        <dbReference type="ARBA" id="ARBA00023136"/>
    </source>
</evidence>
<keyword evidence="3" id="KW-1003">Cell membrane</keyword>
<feature type="transmembrane region" description="Helical" evidence="7">
    <location>
        <begin position="139"/>
        <end position="159"/>
    </location>
</feature>
<evidence type="ECO:0000256" key="5">
    <source>
        <dbReference type="ARBA" id="ARBA00022989"/>
    </source>
</evidence>
<organism evidence="9 10">
    <name type="scientific">Hungatella hathewayi</name>
    <dbReference type="NCBI Taxonomy" id="154046"/>
    <lineage>
        <taxon>Bacteria</taxon>
        <taxon>Bacillati</taxon>
        <taxon>Bacillota</taxon>
        <taxon>Clostridia</taxon>
        <taxon>Lachnospirales</taxon>
        <taxon>Lachnospiraceae</taxon>
        <taxon>Hungatella</taxon>
    </lineage>
</organism>
<evidence type="ECO:0000259" key="8">
    <source>
        <dbReference type="PROSITE" id="PS50928"/>
    </source>
</evidence>
<evidence type="ECO:0000256" key="1">
    <source>
        <dbReference type="ARBA" id="ARBA00004651"/>
    </source>
</evidence>
<keyword evidence="6 7" id="KW-0472">Membrane</keyword>
<comment type="similarity">
    <text evidence="7">Belongs to the binding-protein-dependent transport system permease family.</text>
</comment>
<evidence type="ECO:0000313" key="9">
    <source>
        <dbReference type="EMBL" id="RGM05758.1"/>
    </source>
</evidence>